<feature type="compositionally biased region" description="Pro residues" evidence="5">
    <location>
        <begin position="518"/>
        <end position="527"/>
    </location>
</feature>
<evidence type="ECO:0000313" key="8">
    <source>
        <dbReference type="Proteomes" id="UP001059597"/>
    </source>
</evidence>
<dbReference type="Pfam" id="PF01565">
    <property type="entry name" value="FAD_binding_4"/>
    <property type="match status" value="1"/>
</dbReference>
<dbReference type="InterPro" id="IPR004113">
    <property type="entry name" value="FAD-bd_oxidored_4_C"/>
</dbReference>
<evidence type="ECO:0000256" key="1">
    <source>
        <dbReference type="ARBA" id="ARBA00008000"/>
    </source>
</evidence>
<dbReference type="InterPro" id="IPR016167">
    <property type="entry name" value="FAD-bd_PCMH_sub1"/>
</dbReference>
<evidence type="ECO:0000313" key="7">
    <source>
        <dbReference type="EMBL" id="BDM74598.1"/>
    </source>
</evidence>
<dbReference type="PANTHER" id="PTHR46568">
    <property type="entry name" value="ALKYLDIHYDROXYACETONEPHOSPHATE SYNTHASE, PEROXISOMAL"/>
    <property type="match status" value="1"/>
</dbReference>
<evidence type="ECO:0000256" key="5">
    <source>
        <dbReference type="SAM" id="MobiDB-lite"/>
    </source>
</evidence>
<dbReference type="Proteomes" id="UP001059597">
    <property type="component" value="Plasmid SNP1"/>
</dbReference>
<reference evidence="7" key="1">
    <citation type="submission" date="2022-06" db="EMBL/GenBank/DDBJ databases">
        <title>Complete genome sequence of Streptomyces nigrescens HEK616.</title>
        <authorList>
            <person name="Asamizu S."/>
            <person name="Onaka H."/>
        </authorList>
    </citation>
    <scope>NUCLEOTIDE SEQUENCE</scope>
    <source>
        <strain evidence="7">HEK616</strain>
        <plasmid evidence="7">SNP1</plasmid>
    </source>
</reference>
<name>A0ABN6RBM8_STRNI</name>
<gene>
    <name evidence="7" type="ORF">HEK616_80850</name>
</gene>
<dbReference type="PANTHER" id="PTHR46568:SF1">
    <property type="entry name" value="ALKYLDIHYDROXYACETONEPHOSPHATE SYNTHASE, PEROXISOMAL"/>
    <property type="match status" value="1"/>
</dbReference>
<proteinExistence type="inferred from homology"/>
<dbReference type="InterPro" id="IPR016164">
    <property type="entry name" value="FAD-linked_Oxase-like_C"/>
</dbReference>
<dbReference type="InterPro" id="IPR016169">
    <property type="entry name" value="FAD-bd_PCMH_sub2"/>
</dbReference>
<sequence>MPATPSHPGTSRTRSWWGWGYADAHPDNAECAAMGALLPGTLARPLPIPRVADLAIARPGATPPPALAHLITADPATRAAHAMGKAYRDVIRALRGRPGRIPDLVAHPTTHQEVADLLDWAGGHGVAVIPFGGGSSVVGGVEYRGDAHRAVLSLDLTSMNRVLEIDATSRSARIQAGALGPVLEEQLRPHGLTLRHFPQSFEFSTLGGWLATRAGGHYATVHTHIDDFVQSLHVVTPAGASTSWRLPASGAGPSPDRLFLGSEGALGIITEAWMRLQERPRYKASTSVTFADFHQALDAVRAIAQSDLAPANCRLLDPGEALLSGASHDGSAVLVLGFESATAPVDDRLTSALDLARAHGGRSGAPTADRDTPADTAVRAWRSAFLRMPYLRDGLARMGAVVETFETAATWDTLPALIDAVRTQVGAAALKATGHHQLPSDPRLPRRRRPLLHRGRRRLPRRRSRNLGRHQSRRGRRPAPPPRHHHPPPRRRPRPPPRLRPPTPGALRAGTARRQGRPGPPPHPQPGSPGRLTGPQRLPTAVHARARSVVAWARNSSSARVW</sequence>
<dbReference type="Gene3D" id="3.30.465.10">
    <property type="match status" value="1"/>
</dbReference>
<keyword evidence="3" id="KW-0274">FAD</keyword>
<feature type="region of interest" description="Disordered" evidence="5">
    <location>
        <begin position="432"/>
        <end position="543"/>
    </location>
</feature>
<evidence type="ECO:0000256" key="2">
    <source>
        <dbReference type="ARBA" id="ARBA00022630"/>
    </source>
</evidence>
<dbReference type="Gene3D" id="3.30.300.330">
    <property type="match status" value="1"/>
</dbReference>
<dbReference type="Pfam" id="PF02913">
    <property type="entry name" value="FAD-oxidase_C"/>
    <property type="match status" value="1"/>
</dbReference>
<protein>
    <recommendedName>
        <fullName evidence="6">FAD-binding PCMH-type domain-containing protein</fullName>
    </recommendedName>
</protein>
<evidence type="ECO:0000256" key="4">
    <source>
        <dbReference type="ARBA" id="ARBA00023002"/>
    </source>
</evidence>
<evidence type="ECO:0000256" key="3">
    <source>
        <dbReference type="ARBA" id="ARBA00022827"/>
    </source>
</evidence>
<keyword evidence="2" id="KW-0285">Flavoprotein</keyword>
<dbReference type="SUPFAM" id="SSF56176">
    <property type="entry name" value="FAD-binding/transporter-associated domain-like"/>
    <property type="match status" value="1"/>
</dbReference>
<dbReference type="SUPFAM" id="SSF55103">
    <property type="entry name" value="FAD-linked oxidases, C-terminal domain"/>
    <property type="match status" value="1"/>
</dbReference>
<dbReference type="InterPro" id="IPR036318">
    <property type="entry name" value="FAD-bd_PCMH-like_sf"/>
</dbReference>
<dbReference type="EMBL" id="AP026074">
    <property type="protein sequence ID" value="BDM74598.1"/>
    <property type="molecule type" value="Genomic_DNA"/>
</dbReference>
<geneLocation type="plasmid" evidence="7 8">
    <name>SNP1</name>
</geneLocation>
<comment type="similarity">
    <text evidence="1">Belongs to the FAD-binding oxidoreductase/transferase type 4 family.</text>
</comment>
<keyword evidence="8" id="KW-1185">Reference proteome</keyword>
<organism evidence="7 8">
    <name type="scientific">Streptomyces nigrescens</name>
    <dbReference type="NCBI Taxonomy" id="1920"/>
    <lineage>
        <taxon>Bacteria</taxon>
        <taxon>Bacillati</taxon>
        <taxon>Actinomycetota</taxon>
        <taxon>Actinomycetes</taxon>
        <taxon>Kitasatosporales</taxon>
        <taxon>Streptomycetaceae</taxon>
        <taxon>Streptomyces</taxon>
    </lineage>
</organism>
<evidence type="ECO:0000259" key="6">
    <source>
        <dbReference type="PROSITE" id="PS51387"/>
    </source>
</evidence>
<accession>A0ABN6RBM8</accession>
<dbReference type="PROSITE" id="PS51387">
    <property type="entry name" value="FAD_PCMH"/>
    <property type="match status" value="1"/>
</dbReference>
<feature type="compositionally biased region" description="Basic residues" evidence="5">
    <location>
        <begin position="445"/>
        <end position="497"/>
    </location>
</feature>
<dbReference type="InterPro" id="IPR006094">
    <property type="entry name" value="Oxid_FAD_bind_N"/>
</dbReference>
<dbReference type="Gene3D" id="3.30.43.10">
    <property type="entry name" value="Uridine Diphospho-n-acetylenolpyruvylglucosamine Reductase, domain 2"/>
    <property type="match status" value="1"/>
</dbReference>
<keyword evidence="7" id="KW-0614">Plasmid</keyword>
<feature type="domain" description="FAD-binding PCMH-type" evidence="6">
    <location>
        <begin position="97"/>
        <end position="279"/>
    </location>
</feature>
<keyword evidence="4" id="KW-0560">Oxidoreductase</keyword>
<dbReference type="Gene3D" id="3.30.70.3450">
    <property type="match status" value="1"/>
</dbReference>
<dbReference type="InterPro" id="IPR025650">
    <property type="entry name" value="Alkyl-DHAP_Synthase"/>
</dbReference>
<dbReference type="InterPro" id="IPR016166">
    <property type="entry name" value="FAD-bd_PCMH"/>
</dbReference>